<gene>
    <name evidence="1" type="ORF">CLHUN_35680</name>
</gene>
<dbReference type="InterPro" id="IPR050245">
    <property type="entry name" value="PrsA_foldase"/>
</dbReference>
<organism evidence="1 2">
    <name type="scientific">Ruminiclostridium hungatei</name>
    <name type="common">Clostridium hungatei</name>
    <dbReference type="NCBI Taxonomy" id="48256"/>
    <lineage>
        <taxon>Bacteria</taxon>
        <taxon>Bacillati</taxon>
        <taxon>Bacillota</taxon>
        <taxon>Clostridia</taxon>
        <taxon>Eubacteriales</taxon>
        <taxon>Oscillospiraceae</taxon>
        <taxon>Ruminiclostridium</taxon>
    </lineage>
</organism>
<dbReference type="Gene3D" id="1.10.4030.10">
    <property type="entry name" value="Porin chaperone SurA, peptide-binding domain"/>
    <property type="match status" value="1"/>
</dbReference>
<dbReference type="EMBL" id="MZGX01000027">
    <property type="protein sequence ID" value="OPX42601.1"/>
    <property type="molecule type" value="Genomic_DNA"/>
</dbReference>
<dbReference type="Pfam" id="PF13624">
    <property type="entry name" value="SurA_N_3"/>
    <property type="match status" value="1"/>
</dbReference>
<dbReference type="SUPFAM" id="SSF109998">
    <property type="entry name" value="Triger factor/SurA peptide-binding domain-like"/>
    <property type="match status" value="1"/>
</dbReference>
<comment type="caution">
    <text evidence="1">The sequence shown here is derived from an EMBL/GenBank/DDBJ whole genome shotgun (WGS) entry which is preliminary data.</text>
</comment>
<dbReference type="AlphaFoldDB" id="A0A1V4SH86"/>
<evidence type="ECO:0008006" key="3">
    <source>
        <dbReference type="Google" id="ProtNLM"/>
    </source>
</evidence>
<accession>A0A1V4SH86</accession>
<dbReference type="STRING" id="48256.CLHUN_35680"/>
<reference evidence="1 2" key="1">
    <citation type="submission" date="2017-03" db="EMBL/GenBank/DDBJ databases">
        <title>Genome sequence of Clostridium hungatei DSM 14427.</title>
        <authorList>
            <person name="Poehlein A."/>
            <person name="Daniel R."/>
        </authorList>
    </citation>
    <scope>NUCLEOTIDE SEQUENCE [LARGE SCALE GENOMIC DNA]</scope>
    <source>
        <strain evidence="1 2">DSM 14427</strain>
    </source>
</reference>
<name>A0A1V4SH86_RUMHU</name>
<sequence>MSYMNSSEKSRKKRIIILGAAAIAALVIIAAGRGGLKANSAAKLFGIGQTTMLPAGDGKEIVAIIDGENITQKGFDTYKLFLNSNGENKLSDKQVLDKIIERQVICNQAVEEGMTASESEIDSAVRSARETMKSDSKTYAAFKEYVAGLNLTEDSYWESVRPVYKKALTCGKYKNSLKAKFREDNKGKAISDLNAEFSKYYDGKVKALVKNAKVESLLK</sequence>
<keyword evidence="2" id="KW-1185">Reference proteome</keyword>
<dbReference type="PANTHER" id="PTHR47245:SF2">
    <property type="entry name" value="PEPTIDYL-PROLYL CIS-TRANS ISOMERASE HP_0175-RELATED"/>
    <property type="match status" value="1"/>
</dbReference>
<protein>
    <recommendedName>
        <fullName evidence="3">Peptidylprolyl isomerase</fullName>
    </recommendedName>
</protein>
<evidence type="ECO:0000313" key="2">
    <source>
        <dbReference type="Proteomes" id="UP000191554"/>
    </source>
</evidence>
<dbReference type="PANTHER" id="PTHR47245">
    <property type="entry name" value="PEPTIDYLPROLYL ISOMERASE"/>
    <property type="match status" value="1"/>
</dbReference>
<proteinExistence type="predicted"/>
<dbReference type="Proteomes" id="UP000191554">
    <property type="component" value="Unassembled WGS sequence"/>
</dbReference>
<evidence type="ECO:0000313" key="1">
    <source>
        <dbReference type="EMBL" id="OPX42601.1"/>
    </source>
</evidence>
<dbReference type="InterPro" id="IPR027304">
    <property type="entry name" value="Trigger_fact/SurA_dom_sf"/>
</dbReference>